<proteinExistence type="predicted"/>
<protein>
    <recommendedName>
        <fullName evidence="3">SMI1/KNR4 family protein</fullName>
    </recommendedName>
</protein>
<organism evidence="1 2">
    <name type="scientific">Brevundimonas lenta</name>
    <dbReference type="NCBI Taxonomy" id="424796"/>
    <lineage>
        <taxon>Bacteria</taxon>
        <taxon>Pseudomonadati</taxon>
        <taxon>Pseudomonadota</taxon>
        <taxon>Alphaproteobacteria</taxon>
        <taxon>Caulobacterales</taxon>
        <taxon>Caulobacteraceae</taxon>
        <taxon>Brevundimonas</taxon>
    </lineage>
</organism>
<reference evidence="1 2" key="1">
    <citation type="submission" date="2020-08" db="EMBL/GenBank/DDBJ databases">
        <title>Genomic Encyclopedia of Type Strains, Phase IV (KMG-IV): sequencing the most valuable type-strain genomes for metagenomic binning, comparative biology and taxonomic classification.</title>
        <authorList>
            <person name="Goeker M."/>
        </authorList>
    </citation>
    <scope>NUCLEOTIDE SEQUENCE [LARGE SCALE GENOMIC DNA]</scope>
    <source>
        <strain evidence="1 2">DSM 23960</strain>
    </source>
</reference>
<dbReference type="AlphaFoldDB" id="A0A7W6NNG5"/>
<evidence type="ECO:0000313" key="2">
    <source>
        <dbReference type="Proteomes" id="UP000529946"/>
    </source>
</evidence>
<accession>A0A7W6NNG5</accession>
<sequence length="180" mass="20948">MTPLTWTHGYSAVELERAQERFRLTFPPDLIELLRDRRPVGGPDWNDEGVVRPLLAWPYEGLLFDVEDSGLWWTEWGDRPDRAEERAEILRDVLSRAPRLIPIFSHRYLPATPCDAGNPVFSVYQSDVIHYGADLGDYIDREENGSECQPWPETFREIDFWSELVRRNNLPPLWPISPSA</sequence>
<gene>
    <name evidence="1" type="ORF">GGR12_000278</name>
</gene>
<dbReference type="Proteomes" id="UP000529946">
    <property type="component" value="Unassembled WGS sequence"/>
</dbReference>
<dbReference type="PANTHER" id="PTHR32011">
    <property type="entry name" value="OS08G0472400 PROTEIN"/>
    <property type="match status" value="1"/>
</dbReference>
<evidence type="ECO:0000313" key="1">
    <source>
        <dbReference type="EMBL" id="MBB4081439.1"/>
    </source>
</evidence>
<dbReference type="RefSeq" id="WP_221212179.1">
    <property type="nucleotide sequence ID" value="NZ_BAAAER010000002.1"/>
</dbReference>
<comment type="caution">
    <text evidence="1">The sequence shown here is derived from an EMBL/GenBank/DDBJ whole genome shotgun (WGS) entry which is preliminary data.</text>
</comment>
<name>A0A7W6NNG5_9CAUL</name>
<dbReference type="PANTHER" id="PTHR32011:SF2">
    <property type="entry name" value="OS08G0472400 PROTEIN"/>
    <property type="match status" value="1"/>
</dbReference>
<dbReference type="EMBL" id="JACIDM010000001">
    <property type="protein sequence ID" value="MBB4081439.1"/>
    <property type="molecule type" value="Genomic_DNA"/>
</dbReference>
<evidence type="ECO:0008006" key="3">
    <source>
        <dbReference type="Google" id="ProtNLM"/>
    </source>
</evidence>
<keyword evidence="2" id="KW-1185">Reference proteome</keyword>